<evidence type="ECO:0000313" key="6">
    <source>
        <dbReference type="Proteomes" id="UP001275049"/>
    </source>
</evidence>
<dbReference type="RefSeq" id="WP_102165639.1">
    <property type="nucleotide sequence ID" value="NZ_CAMYCL010000023.1"/>
</dbReference>
<comment type="similarity">
    <text evidence="2">Belongs to the RbfA family.</text>
</comment>
<name>A0AAW9HQM6_9ACTO</name>
<dbReference type="PANTHER" id="PTHR33515">
    <property type="entry name" value="RIBOSOME-BINDING FACTOR A, CHLOROPLASTIC-RELATED"/>
    <property type="match status" value="1"/>
</dbReference>
<dbReference type="GO" id="GO:0043024">
    <property type="term" value="F:ribosomal small subunit binding"/>
    <property type="evidence" value="ECO:0007669"/>
    <property type="project" value="TreeGrafter"/>
</dbReference>
<gene>
    <name evidence="2 5" type="primary">rbfA</name>
    <name evidence="5" type="ORF">R6G80_04490</name>
    <name evidence="4" type="ORF">R6G86_01160</name>
</gene>
<organism evidence="5 7">
    <name type="scientific">Actinotignum urinale</name>
    <dbReference type="NCBI Taxonomy" id="190146"/>
    <lineage>
        <taxon>Bacteria</taxon>
        <taxon>Bacillati</taxon>
        <taxon>Actinomycetota</taxon>
        <taxon>Actinomycetes</taxon>
        <taxon>Actinomycetales</taxon>
        <taxon>Actinomycetaceae</taxon>
        <taxon>Actinotignum</taxon>
    </lineage>
</organism>
<evidence type="ECO:0000256" key="2">
    <source>
        <dbReference type="HAMAP-Rule" id="MF_00003"/>
    </source>
</evidence>
<dbReference type="SUPFAM" id="SSF89919">
    <property type="entry name" value="Ribosome-binding factor A, RbfA"/>
    <property type="match status" value="1"/>
</dbReference>
<dbReference type="Proteomes" id="UP001281731">
    <property type="component" value="Unassembled WGS sequence"/>
</dbReference>
<dbReference type="AlphaFoldDB" id="A0AAW9HQM6"/>
<evidence type="ECO:0000313" key="4">
    <source>
        <dbReference type="EMBL" id="MDY5132352.1"/>
    </source>
</evidence>
<dbReference type="InterPro" id="IPR000238">
    <property type="entry name" value="RbfA"/>
</dbReference>
<feature type="compositionally biased region" description="Basic and acidic residues" evidence="3">
    <location>
        <begin position="131"/>
        <end position="150"/>
    </location>
</feature>
<feature type="region of interest" description="Disordered" evidence="3">
    <location>
        <begin position="118"/>
        <end position="150"/>
    </location>
</feature>
<keyword evidence="1 2" id="KW-0690">Ribosome biogenesis</keyword>
<reference evidence="5 6" key="1">
    <citation type="submission" date="2023-10" db="EMBL/GenBank/DDBJ databases">
        <title>Whole Genome based description of the genera Actinobaculum and Actinotignum reveals a complex phylogenetic relationship within the species included in the genus Actinotignum.</title>
        <authorList>
            <person name="Jensen C.S."/>
            <person name="Dargis R."/>
            <person name="Kemp M."/>
            <person name="Christensen J.J."/>
        </authorList>
    </citation>
    <scope>NUCLEOTIDE SEQUENCE</scope>
    <source>
        <strain evidence="5">SLA_B511</strain>
        <strain evidence="4 6">SLA_B974</strain>
    </source>
</reference>
<dbReference type="HAMAP" id="MF_00003">
    <property type="entry name" value="RbfA"/>
    <property type="match status" value="1"/>
</dbReference>
<keyword evidence="6" id="KW-1185">Reference proteome</keyword>
<dbReference type="PROSITE" id="PS01319">
    <property type="entry name" value="RBFA"/>
    <property type="match status" value="1"/>
</dbReference>
<dbReference type="Pfam" id="PF02033">
    <property type="entry name" value="RBFA"/>
    <property type="match status" value="1"/>
</dbReference>
<dbReference type="InterPro" id="IPR020053">
    <property type="entry name" value="Ribosome-bd_factorA_CS"/>
</dbReference>
<dbReference type="NCBIfam" id="TIGR00082">
    <property type="entry name" value="rbfA"/>
    <property type="match status" value="1"/>
</dbReference>
<dbReference type="GO" id="GO:0005829">
    <property type="term" value="C:cytosol"/>
    <property type="evidence" value="ECO:0007669"/>
    <property type="project" value="TreeGrafter"/>
</dbReference>
<comment type="caution">
    <text evidence="5">The sequence shown here is derived from an EMBL/GenBank/DDBJ whole genome shotgun (WGS) entry which is preliminary data.</text>
</comment>
<evidence type="ECO:0000256" key="1">
    <source>
        <dbReference type="ARBA" id="ARBA00022517"/>
    </source>
</evidence>
<dbReference type="PANTHER" id="PTHR33515:SF1">
    <property type="entry name" value="RIBOSOME-BINDING FACTOR A, CHLOROPLASTIC-RELATED"/>
    <property type="match status" value="1"/>
</dbReference>
<dbReference type="EMBL" id="JAWNGC010000004">
    <property type="protein sequence ID" value="MDY5154982.1"/>
    <property type="molecule type" value="Genomic_DNA"/>
</dbReference>
<evidence type="ECO:0000256" key="3">
    <source>
        <dbReference type="SAM" id="MobiDB-lite"/>
    </source>
</evidence>
<comment type="subunit">
    <text evidence="2">Monomer. Binds 30S ribosomal subunits, but not 50S ribosomal subunits or 70S ribosomes.</text>
</comment>
<protein>
    <recommendedName>
        <fullName evidence="2">Ribosome-binding factor A</fullName>
    </recommendedName>
</protein>
<dbReference type="InterPro" id="IPR015946">
    <property type="entry name" value="KH_dom-like_a/b"/>
</dbReference>
<dbReference type="EMBL" id="JAWNGA010000001">
    <property type="protein sequence ID" value="MDY5132352.1"/>
    <property type="molecule type" value="Genomic_DNA"/>
</dbReference>
<dbReference type="InterPro" id="IPR023799">
    <property type="entry name" value="RbfA_dom_sf"/>
</dbReference>
<comment type="function">
    <text evidence="2">One of several proteins that assist in the late maturation steps of the functional core of the 30S ribosomal subunit. Associates with free 30S ribosomal subunits (but not with 30S subunits that are part of 70S ribosomes or polysomes). Required for efficient processing of 16S rRNA. May interact with the 5'-terminal helix region of 16S rRNA.</text>
</comment>
<evidence type="ECO:0000313" key="5">
    <source>
        <dbReference type="EMBL" id="MDY5154982.1"/>
    </source>
</evidence>
<comment type="subcellular location">
    <subcellularLocation>
        <location evidence="2">Cytoplasm</location>
    </subcellularLocation>
</comment>
<accession>A0AAW9HQM6</accession>
<sequence length="150" mass="16866">MSNTRADRVAKRIQQVVAQMINLELKDPRLNMATITDVRVTGDLQSATIYFTAIGHEHQIKDAQRGLNAAKGKIRSRVGQELGLRLTPTLEFEPDHLMESALEFENLLAATKKRDEELAAQRGTEYAGGEDPYKTKDEDRADSPNEKEQE</sequence>
<dbReference type="Proteomes" id="UP001275049">
    <property type="component" value="Unassembled WGS sequence"/>
</dbReference>
<dbReference type="GO" id="GO:0030490">
    <property type="term" value="P:maturation of SSU-rRNA"/>
    <property type="evidence" value="ECO:0007669"/>
    <property type="project" value="UniProtKB-UniRule"/>
</dbReference>
<keyword evidence="2" id="KW-0963">Cytoplasm</keyword>
<dbReference type="Gene3D" id="3.30.300.20">
    <property type="match status" value="1"/>
</dbReference>
<proteinExistence type="inferred from homology"/>
<evidence type="ECO:0000313" key="7">
    <source>
        <dbReference type="Proteomes" id="UP001281731"/>
    </source>
</evidence>